<keyword evidence="2" id="KW-1185">Reference proteome</keyword>
<proteinExistence type="predicted"/>
<gene>
    <name evidence="1" type="ORF">PBRASI_LOCUS5696</name>
</gene>
<evidence type="ECO:0000313" key="1">
    <source>
        <dbReference type="EMBL" id="CAG8563102.1"/>
    </source>
</evidence>
<comment type="caution">
    <text evidence="1">The sequence shown here is derived from an EMBL/GenBank/DDBJ whole genome shotgun (WGS) entry which is preliminary data.</text>
</comment>
<dbReference type="OrthoDB" id="10424592at2759"/>
<dbReference type="AlphaFoldDB" id="A0A9N9BCF6"/>
<sequence length="118" mass="14094">MKPTKIVLRKDLDNYLLEYLTRRQKHSSFTENRQKEHASYFVTLRNLRDTAFNFKKEIAMKNFETDVNIKFRGLYGRTEIAVEKVSGVIPQCSLAKEWRDKLKLARYLVPRTKRAARR</sequence>
<name>A0A9N9BCF6_9GLOM</name>
<dbReference type="EMBL" id="CAJVPI010000690">
    <property type="protein sequence ID" value="CAG8563102.1"/>
    <property type="molecule type" value="Genomic_DNA"/>
</dbReference>
<organism evidence="1 2">
    <name type="scientific">Paraglomus brasilianum</name>
    <dbReference type="NCBI Taxonomy" id="144538"/>
    <lineage>
        <taxon>Eukaryota</taxon>
        <taxon>Fungi</taxon>
        <taxon>Fungi incertae sedis</taxon>
        <taxon>Mucoromycota</taxon>
        <taxon>Glomeromycotina</taxon>
        <taxon>Glomeromycetes</taxon>
        <taxon>Paraglomerales</taxon>
        <taxon>Paraglomeraceae</taxon>
        <taxon>Paraglomus</taxon>
    </lineage>
</organism>
<dbReference type="Proteomes" id="UP000789739">
    <property type="component" value="Unassembled WGS sequence"/>
</dbReference>
<accession>A0A9N9BCF6</accession>
<evidence type="ECO:0000313" key="2">
    <source>
        <dbReference type="Proteomes" id="UP000789739"/>
    </source>
</evidence>
<protein>
    <submittedName>
        <fullName evidence="1">9443_t:CDS:1</fullName>
    </submittedName>
</protein>
<reference evidence="1" key="1">
    <citation type="submission" date="2021-06" db="EMBL/GenBank/DDBJ databases">
        <authorList>
            <person name="Kallberg Y."/>
            <person name="Tangrot J."/>
            <person name="Rosling A."/>
        </authorList>
    </citation>
    <scope>NUCLEOTIDE SEQUENCE</scope>
    <source>
        <strain evidence="1">BR232B</strain>
    </source>
</reference>